<evidence type="ECO:0000313" key="2">
    <source>
        <dbReference type="Ensembl" id="ENSPCOP00000024945.1"/>
    </source>
</evidence>
<evidence type="ECO:0000256" key="1">
    <source>
        <dbReference type="SAM" id="MobiDB-lite"/>
    </source>
</evidence>
<feature type="region of interest" description="Disordered" evidence="1">
    <location>
        <begin position="1"/>
        <end position="74"/>
    </location>
</feature>
<reference evidence="2" key="2">
    <citation type="submission" date="2025-09" db="UniProtKB">
        <authorList>
            <consortium name="Ensembl"/>
        </authorList>
    </citation>
    <scope>IDENTIFICATION</scope>
</reference>
<dbReference type="OMA" id="WDSQNAL"/>
<protein>
    <submittedName>
        <fullName evidence="2">Uncharacterized protein</fullName>
    </submittedName>
</protein>
<dbReference type="GeneTree" id="ENSGT00940000170330"/>
<accession>A0A2K6GFE1</accession>
<dbReference type="STRING" id="379532.ENSPCOP00000024945"/>
<dbReference type="Proteomes" id="UP000233160">
    <property type="component" value="Unassembled WGS sequence"/>
</dbReference>
<organism evidence="2 3">
    <name type="scientific">Propithecus coquereli</name>
    <name type="common">Coquerel's sifaka</name>
    <name type="synonym">Propithecus verreauxi coquereli</name>
    <dbReference type="NCBI Taxonomy" id="379532"/>
    <lineage>
        <taxon>Eukaryota</taxon>
        <taxon>Metazoa</taxon>
        <taxon>Chordata</taxon>
        <taxon>Craniata</taxon>
        <taxon>Vertebrata</taxon>
        <taxon>Euteleostomi</taxon>
        <taxon>Mammalia</taxon>
        <taxon>Eutheria</taxon>
        <taxon>Euarchontoglires</taxon>
        <taxon>Primates</taxon>
        <taxon>Strepsirrhini</taxon>
        <taxon>Lemuriformes</taxon>
        <taxon>Indriidae</taxon>
        <taxon>Propithecus</taxon>
    </lineage>
</organism>
<proteinExistence type="predicted"/>
<name>A0A2K6GFE1_PROCO</name>
<dbReference type="Ensembl" id="ENSPCOT00000035633.1">
    <property type="protein sequence ID" value="ENSPCOP00000024945.1"/>
    <property type="gene ID" value="ENSPCOG00000024692.1"/>
</dbReference>
<sequence>MLEPQENGMIDLPDYEHTEDETFPPFPPPASPKRQDGEGAEPDEGSGVPVPVPPKRTVKRNIPKLDAQSSKTVGPLYSWDSQNALQILSLIIVSLDK</sequence>
<dbReference type="AlphaFoldDB" id="A0A2K6GFE1"/>
<evidence type="ECO:0000313" key="3">
    <source>
        <dbReference type="Proteomes" id="UP000233160"/>
    </source>
</evidence>
<reference evidence="2" key="1">
    <citation type="submission" date="2025-08" db="UniProtKB">
        <authorList>
            <consortium name="Ensembl"/>
        </authorList>
    </citation>
    <scope>IDENTIFICATION</scope>
</reference>
<keyword evidence="3" id="KW-1185">Reference proteome</keyword>